<comment type="caution">
    <text evidence="1">The sequence shown here is derived from an EMBL/GenBank/DDBJ whole genome shotgun (WGS) entry which is preliminary data.</text>
</comment>
<accession>A0A414SX01</accession>
<name>A0A414SX01_9FIRM</name>
<gene>
    <name evidence="1" type="ORF">DW264_14290</name>
</gene>
<protein>
    <submittedName>
        <fullName evidence="1">Uncharacterized protein</fullName>
    </submittedName>
</protein>
<proteinExistence type="predicted"/>
<organism evidence="1 2">
    <name type="scientific">Roseburia intestinalis</name>
    <dbReference type="NCBI Taxonomy" id="166486"/>
    <lineage>
        <taxon>Bacteria</taxon>
        <taxon>Bacillati</taxon>
        <taxon>Bacillota</taxon>
        <taxon>Clostridia</taxon>
        <taxon>Lachnospirales</taxon>
        <taxon>Lachnospiraceae</taxon>
        <taxon>Roseburia</taxon>
    </lineage>
</organism>
<evidence type="ECO:0000313" key="2">
    <source>
        <dbReference type="Proteomes" id="UP000284051"/>
    </source>
</evidence>
<dbReference type="Proteomes" id="UP000284051">
    <property type="component" value="Unassembled WGS sequence"/>
</dbReference>
<dbReference type="AlphaFoldDB" id="A0A414SX01"/>
<reference evidence="1 2" key="1">
    <citation type="submission" date="2018-08" db="EMBL/GenBank/DDBJ databases">
        <title>A genome reference for cultivated species of the human gut microbiota.</title>
        <authorList>
            <person name="Zou Y."/>
            <person name="Xue W."/>
            <person name="Luo G."/>
        </authorList>
    </citation>
    <scope>NUCLEOTIDE SEQUENCE [LARGE SCALE GENOMIC DNA]</scope>
    <source>
        <strain evidence="1 2">AM22-21LB</strain>
    </source>
</reference>
<evidence type="ECO:0000313" key="1">
    <source>
        <dbReference type="EMBL" id="RHG26475.1"/>
    </source>
</evidence>
<sequence length="179" mass="20583">MSFSNEFLYDFKPVYEGILMAKDVKPERAVVEVIDEEQEGAGMFEPAGALEVLEQIGDDVNTLTIYTDRAAYFREFAETMYEKNGLVSLIVSKKRLGLAKKTVGCSSIFLFDFEWNSAFYEKQIALGKHYIPIHKRAWRTAENLDIAVPIGYNTVIVKRPKKKTGTPWQDRFEKAFYRS</sequence>
<dbReference type="EMBL" id="QRID01000016">
    <property type="protein sequence ID" value="RHG26475.1"/>
    <property type="molecule type" value="Genomic_DNA"/>
</dbReference>